<evidence type="ECO:0000313" key="1">
    <source>
        <dbReference type="EMBL" id="QJA88427.1"/>
    </source>
</evidence>
<dbReference type="GO" id="GO:0003676">
    <property type="term" value="F:nucleic acid binding"/>
    <property type="evidence" value="ECO:0007669"/>
    <property type="project" value="InterPro"/>
</dbReference>
<dbReference type="EMBL" id="MT142777">
    <property type="protein sequence ID" value="QJA88427.1"/>
    <property type="molecule type" value="Genomic_DNA"/>
</dbReference>
<proteinExistence type="predicted"/>
<reference evidence="1" key="1">
    <citation type="submission" date="2020-03" db="EMBL/GenBank/DDBJ databases">
        <title>The deep terrestrial virosphere.</title>
        <authorList>
            <person name="Holmfeldt K."/>
            <person name="Nilsson E."/>
            <person name="Simone D."/>
            <person name="Lopez-Fernandez M."/>
            <person name="Wu X."/>
            <person name="de Brujin I."/>
            <person name="Lundin D."/>
            <person name="Andersson A."/>
            <person name="Bertilsson S."/>
            <person name="Dopson M."/>
        </authorList>
    </citation>
    <scope>NUCLEOTIDE SEQUENCE</scope>
    <source>
        <strain evidence="1">MM415B02765</strain>
    </source>
</reference>
<dbReference type="AlphaFoldDB" id="A0A6M3L1H9"/>
<sequence length="121" mass="13765">MSEHDEQVSLFAWASLAEAQYPELEMMYAIPNGGKRHVTTARKLKAEGVKAGVLDINLDVARGGYHGLRIEMKFGKNKLSPYQEWWKNQYDANGYCVVVCYSCIEAQEAILNYIAGRDHHR</sequence>
<gene>
    <name evidence="1" type="ORF">MM415B02765_0008</name>
</gene>
<accession>A0A6M3L1H9</accession>
<name>A0A6M3L1H9_9ZZZZ</name>
<protein>
    <submittedName>
        <fullName evidence="1">Putative VRR-NUC domain-containing protein</fullName>
    </submittedName>
</protein>
<dbReference type="Gene3D" id="3.40.1350.10">
    <property type="match status" value="1"/>
</dbReference>
<dbReference type="InterPro" id="IPR011856">
    <property type="entry name" value="tRNA_endonuc-like_dom_sf"/>
</dbReference>
<organism evidence="1">
    <name type="scientific">viral metagenome</name>
    <dbReference type="NCBI Taxonomy" id="1070528"/>
    <lineage>
        <taxon>unclassified sequences</taxon>
        <taxon>metagenomes</taxon>
        <taxon>organismal metagenomes</taxon>
    </lineage>
</organism>